<dbReference type="OrthoDB" id="3034214at2"/>
<evidence type="ECO:0000313" key="2">
    <source>
        <dbReference type="Proteomes" id="UP000441455"/>
    </source>
</evidence>
<dbReference type="EMBL" id="VULN01000008">
    <property type="protein sequence ID" value="MSS82295.1"/>
    <property type="molecule type" value="Genomic_DNA"/>
</dbReference>
<protein>
    <submittedName>
        <fullName evidence="1">Uncharacterized protein</fullName>
    </submittedName>
</protein>
<reference evidence="1 2" key="1">
    <citation type="submission" date="2019-08" db="EMBL/GenBank/DDBJ databases">
        <title>In-depth cultivation of the pig gut microbiome towards novel bacterial diversity and tailored functional studies.</title>
        <authorList>
            <person name="Wylensek D."/>
            <person name="Hitch T.C.A."/>
            <person name="Clavel T."/>
        </authorList>
    </citation>
    <scope>NUCLEOTIDE SEQUENCE [LARGE SCALE GENOMIC DNA]</scope>
    <source>
        <strain evidence="1 2">WCA-389-WT-5B</strain>
    </source>
</reference>
<proteinExistence type="predicted"/>
<dbReference type="AlphaFoldDB" id="A0A6N7VZ06"/>
<dbReference type="Proteomes" id="UP000441455">
    <property type="component" value="Unassembled WGS sequence"/>
</dbReference>
<accession>A0A6N7VZ06</accession>
<comment type="caution">
    <text evidence="1">The sequence shown here is derived from an EMBL/GenBank/DDBJ whole genome shotgun (WGS) entry which is preliminary data.</text>
</comment>
<dbReference type="RefSeq" id="WP_154488169.1">
    <property type="nucleotide sequence ID" value="NZ_VULN01000008.1"/>
</dbReference>
<gene>
    <name evidence="1" type="ORF">FX155_06770</name>
</gene>
<name>A0A6N7VZ06_ACIFE</name>
<evidence type="ECO:0000313" key="1">
    <source>
        <dbReference type="EMBL" id="MSS82295.1"/>
    </source>
</evidence>
<sequence length="336" mass="37734">MERKDIWRPLACLCLMAFLTGLPVLAGASSGEGIYGRELDTLYDMIQGGRDPDSYGEDREELVAVWEGIRELSPAQGLEQVKYQLLDCNGNGEPELLTGQDNRITNLFTLREGRPHRVFSGWYRDAWYYLGNGRFLNQGAGGAGLSILGEYHLDGDGNLVCESCTFTNWDPVEEKEEVYWNNHGVPDRALSKKQAMTPGQFFELQKERMGKVETLSWQSLAWWGKGSVEFSLIQPGEFREPLLAVIPRETLEDVHLLTLQVAEVSDSGQVTWQVETDEPLGNLEPGTRYNYPINLEGTARATGLSYYDRKGYHRKILQLSGEDGSLVVREEQGGDS</sequence>
<organism evidence="1 2">
    <name type="scientific">Acidaminococcus fermentans</name>
    <dbReference type="NCBI Taxonomy" id="905"/>
    <lineage>
        <taxon>Bacteria</taxon>
        <taxon>Bacillati</taxon>
        <taxon>Bacillota</taxon>
        <taxon>Negativicutes</taxon>
        <taxon>Acidaminococcales</taxon>
        <taxon>Acidaminococcaceae</taxon>
        <taxon>Acidaminococcus</taxon>
    </lineage>
</organism>